<evidence type="ECO:0000256" key="1">
    <source>
        <dbReference type="ARBA" id="ARBA00001946"/>
    </source>
</evidence>
<evidence type="ECO:0000256" key="4">
    <source>
        <dbReference type="ARBA" id="ARBA00022842"/>
    </source>
</evidence>
<sequence length="141" mass="15032">MPTPSLRELLDVAADAAYLAGRRTLAYFNTGVEVETKADDTPVTRADREAEQLIRDLIAERYPHHAVVGEEGGETAGDPDHKWIIDPIDGTKSFIHGVPMYGVMVGVEVRGEPAVGAVYLPGTDELVAAATGLGVTHNGRP</sequence>
<comment type="cofactor">
    <cofactor evidence="1 5">
        <name>Mg(2+)</name>
        <dbReference type="ChEBI" id="CHEBI:18420"/>
    </cofactor>
</comment>
<dbReference type="GO" id="GO:0008934">
    <property type="term" value="F:inositol monophosphate 1-phosphatase activity"/>
    <property type="evidence" value="ECO:0007669"/>
    <property type="project" value="TreeGrafter"/>
</dbReference>
<feature type="binding site" evidence="5">
    <location>
        <position position="86"/>
    </location>
    <ligand>
        <name>Mg(2+)</name>
        <dbReference type="ChEBI" id="CHEBI:18420"/>
        <label>1</label>
        <note>catalytic</note>
    </ligand>
</feature>
<dbReference type="Pfam" id="PF00459">
    <property type="entry name" value="Inositol_P"/>
    <property type="match status" value="1"/>
</dbReference>
<organism evidence="6">
    <name type="scientific">uncultured Phycisphaerae bacterium</name>
    <dbReference type="NCBI Taxonomy" id="904963"/>
    <lineage>
        <taxon>Bacteria</taxon>
        <taxon>Pseudomonadati</taxon>
        <taxon>Planctomycetota</taxon>
        <taxon>Phycisphaerae</taxon>
        <taxon>environmental samples</taxon>
    </lineage>
</organism>
<keyword evidence="4 5" id="KW-0460">Magnesium</keyword>
<dbReference type="GO" id="GO:0004401">
    <property type="term" value="F:histidinol-phosphatase activity"/>
    <property type="evidence" value="ECO:0007669"/>
    <property type="project" value="UniProtKB-EC"/>
</dbReference>
<name>A0A6J4PUT2_9BACT</name>
<reference evidence="6" key="1">
    <citation type="submission" date="2020-02" db="EMBL/GenBank/DDBJ databases">
        <authorList>
            <person name="Meier V. D."/>
        </authorList>
    </citation>
    <scope>NUCLEOTIDE SEQUENCE</scope>
    <source>
        <strain evidence="6">AVDCRST_MAG64</strain>
    </source>
</reference>
<feature type="binding site" evidence="5">
    <location>
        <position position="70"/>
    </location>
    <ligand>
        <name>Mg(2+)</name>
        <dbReference type="ChEBI" id="CHEBI:18420"/>
        <label>1</label>
        <note>catalytic</note>
    </ligand>
</feature>
<evidence type="ECO:0000313" key="6">
    <source>
        <dbReference type="EMBL" id="CAA9426656.1"/>
    </source>
</evidence>
<evidence type="ECO:0000256" key="3">
    <source>
        <dbReference type="ARBA" id="ARBA00022801"/>
    </source>
</evidence>
<dbReference type="Gene3D" id="3.30.540.10">
    <property type="entry name" value="Fructose-1,6-Bisphosphatase, subunit A, domain 1"/>
    <property type="match status" value="1"/>
</dbReference>
<dbReference type="PROSITE" id="PS00629">
    <property type="entry name" value="IMP_1"/>
    <property type="match status" value="1"/>
</dbReference>
<feature type="binding site" evidence="5">
    <location>
        <position position="89"/>
    </location>
    <ligand>
        <name>Mg(2+)</name>
        <dbReference type="ChEBI" id="CHEBI:18420"/>
        <label>1</label>
        <note>catalytic</note>
    </ligand>
</feature>
<dbReference type="PRINTS" id="PR00377">
    <property type="entry name" value="IMPHPHTASES"/>
</dbReference>
<dbReference type="InterPro" id="IPR000760">
    <property type="entry name" value="Inositol_monophosphatase-like"/>
</dbReference>
<accession>A0A6J4PUT2</accession>
<dbReference type="InterPro" id="IPR020583">
    <property type="entry name" value="Inositol_monoP_metal-BS"/>
</dbReference>
<feature type="binding site" evidence="5">
    <location>
        <position position="88"/>
    </location>
    <ligand>
        <name>Mg(2+)</name>
        <dbReference type="ChEBI" id="CHEBI:18420"/>
        <label>1</label>
        <note>catalytic</note>
    </ligand>
</feature>
<dbReference type="AlphaFoldDB" id="A0A6J4PUT2"/>
<evidence type="ECO:0000256" key="2">
    <source>
        <dbReference type="ARBA" id="ARBA00022723"/>
    </source>
</evidence>
<dbReference type="SUPFAM" id="SSF56655">
    <property type="entry name" value="Carbohydrate phosphatase"/>
    <property type="match status" value="1"/>
</dbReference>
<dbReference type="FunFam" id="3.30.540.10:FF:000003">
    <property type="entry name" value="Inositol-1-monophosphatase"/>
    <property type="match status" value="1"/>
</dbReference>
<proteinExistence type="predicted"/>
<gene>
    <name evidence="6" type="ORF">AVDCRST_MAG64-3212</name>
</gene>
<dbReference type="PANTHER" id="PTHR20854:SF4">
    <property type="entry name" value="INOSITOL-1-MONOPHOSPHATASE-RELATED"/>
    <property type="match status" value="1"/>
</dbReference>
<feature type="non-terminal residue" evidence="6">
    <location>
        <position position="141"/>
    </location>
</feature>
<dbReference type="EMBL" id="CADCUQ010000738">
    <property type="protein sequence ID" value="CAA9426656.1"/>
    <property type="molecule type" value="Genomic_DNA"/>
</dbReference>
<dbReference type="GO" id="GO:0046872">
    <property type="term" value="F:metal ion binding"/>
    <property type="evidence" value="ECO:0007669"/>
    <property type="project" value="UniProtKB-KW"/>
</dbReference>
<dbReference type="GO" id="GO:0007165">
    <property type="term" value="P:signal transduction"/>
    <property type="evidence" value="ECO:0007669"/>
    <property type="project" value="TreeGrafter"/>
</dbReference>
<dbReference type="PANTHER" id="PTHR20854">
    <property type="entry name" value="INOSITOL MONOPHOSPHATASE"/>
    <property type="match status" value="1"/>
</dbReference>
<protein>
    <submittedName>
        <fullName evidence="6">Histidinol-phosphatase [alternative form]</fullName>
        <ecNumber evidence="6">3.1.3.15</ecNumber>
    </submittedName>
</protein>
<keyword evidence="3 6" id="KW-0378">Hydrolase</keyword>
<keyword evidence="2 5" id="KW-0479">Metal-binding</keyword>
<evidence type="ECO:0000256" key="5">
    <source>
        <dbReference type="PIRSR" id="PIRSR600760-2"/>
    </source>
</evidence>
<dbReference type="GO" id="GO:0006020">
    <property type="term" value="P:inositol metabolic process"/>
    <property type="evidence" value="ECO:0007669"/>
    <property type="project" value="TreeGrafter"/>
</dbReference>
<dbReference type="EC" id="3.1.3.15" evidence="6"/>